<sequence>MDSALILDNSPIKTMISLEDRIKAYKEKKDDVTELFYQVADEGNAEAQLQKAADNQNPTAIYNLGKMYLEGKHSFQKDKTKAK</sequence>
<proteinExistence type="predicted"/>
<reference evidence="1" key="1">
    <citation type="submission" date="2021-06" db="EMBL/GenBank/DDBJ databases">
        <authorList>
            <person name="Kallberg Y."/>
            <person name="Tangrot J."/>
            <person name="Rosling A."/>
        </authorList>
    </citation>
    <scope>NUCLEOTIDE SEQUENCE</scope>
    <source>
        <strain evidence="1">AU212A</strain>
    </source>
</reference>
<accession>A0ACA9LS54</accession>
<dbReference type="EMBL" id="CAJVPM010007169">
    <property type="protein sequence ID" value="CAG8542655.1"/>
    <property type="molecule type" value="Genomic_DNA"/>
</dbReference>
<evidence type="ECO:0000313" key="1">
    <source>
        <dbReference type="EMBL" id="CAG8542655.1"/>
    </source>
</evidence>
<name>A0ACA9LS54_9GLOM</name>
<protein>
    <submittedName>
        <fullName evidence="1">1613_t:CDS:1</fullName>
    </submittedName>
</protein>
<keyword evidence="2" id="KW-1185">Reference proteome</keyword>
<comment type="caution">
    <text evidence="1">The sequence shown here is derived from an EMBL/GenBank/DDBJ whole genome shotgun (WGS) entry which is preliminary data.</text>
</comment>
<evidence type="ECO:0000313" key="2">
    <source>
        <dbReference type="Proteomes" id="UP000789860"/>
    </source>
</evidence>
<dbReference type="Proteomes" id="UP000789860">
    <property type="component" value="Unassembled WGS sequence"/>
</dbReference>
<gene>
    <name evidence="1" type="ORF">SCALOS_LOCUS4896</name>
</gene>
<organism evidence="1 2">
    <name type="scientific">Scutellospora calospora</name>
    <dbReference type="NCBI Taxonomy" id="85575"/>
    <lineage>
        <taxon>Eukaryota</taxon>
        <taxon>Fungi</taxon>
        <taxon>Fungi incertae sedis</taxon>
        <taxon>Mucoromycota</taxon>
        <taxon>Glomeromycotina</taxon>
        <taxon>Glomeromycetes</taxon>
        <taxon>Diversisporales</taxon>
        <taxon>Gigasporaceae</taxon>
        <taxon>Scutellospora</taxon>
    </lineage>
</organism>